<sequence length="749" mass="85679">MGKKQGLLISNVLNGYRQRDKNADKQNLSTQYEDCAIDPALLENFEEVPSSPLRELDEPIAISSQIRDSTEQTSRKQVNLKNVLSGYTKKTKSSSNQKPAGKKDVILLDESPVKANGVNDMNGIHVISDSLQKAKNSNIASFLNMERNAVQRQNKISKEQVIPASLPKIQHTPRYVSRVHKSVSLHKKEVKPFNLSFDASEYSSLLQMGTSQDTAPNLAETERITYLDDTTNTQLWTSLFKPNSIDDVLIDNDTKTSIKQWFKDAFELLNKKTDRSALYNRKVEGELDNFIVDDSFLGSDDDNTVREFVPLIILYGGVGKNTLIDVLMEEQDAHIFEINCSMNRAKRDIHDMLHDFATTKYVKDTQSKGVILFDDVDVLLTESDKFFWNSVHATLVVSRRPVVITCNDYRFIPSNLLEVAEEQGSIYQVKSAPDEQVRNYVAKCLEQKGVDIDSKLLDEILQRNNYHIRKCLMDLQWVCTKPGVFKLSDEPNEHNPSSEIADIEDASSKLNFSSSYDVIENCIEGRSFVKDDIDLTLNYAKYQLSVDPEMSYDIVWGYVEHLWDVNHNSLFPWEKQIQSLMEEKCEQFLCTTKQEDLTLIHNEKIKTSVEEMIRFLKTRVNSSPQGNVLTMLGNTRSSRRKNGVLKDYRLKSEDSDDTSEVEVVKILALEFLATHTLKDISRWYLPFMSQIAANEIDVKNKNVSLFQRCREHYGPEYDTSEIINEMVSKKLILAAFFRGSPKTFLDAYK</sequence>
<evidence type="ECO:0000313" key="3">
    <source>
        <dbReference type="Proteomes" id="UP000031516"/>
    </source>
</evidence>
<dbReference type="Gene3D" id="3.40.50.300">
    <property type="entry name" value="P-loop containing nucleotide triphosphate hydrolases"/>
    <property type="match status" value="1"/>
</dbReference>
<protein>
    <submittedName>
        <fullName evidence="2">WGS project CCBQ000000000 data, contig 00106</fullName>
    </submittedName>
</protein>
<comment type="caution">
    <text evidence="2">The sequence shown here is derived from an EMBL/GenBank/DDBJ whole genome shotgun (WGS) entry which is preliminary data.</text>
</comment>
<dbReference type="AlphaFoldDB" id="A0A0A8L7W0"/>
<dbReference type="GO" id="GO:0003677">
    <property type="term" value="F:DNA binding"/>
    <property type="evidence" value="ECO:0007669"/>
    <property type="project" value="TreeGrafter"/>
</dbReference>
<evidence type="ECO:0000313" key="2">
    <source>
        <dbReference type="EMBL" id="CDO94244.1"/>
    </source>
</evidence>
<organism evidence="2 3">
    <name type="scientific">Kluyveromyces dobzhanskii CBS 2104</name>
    <dbReference type="NCBI Taxonomy" id="1427455"/>
    <lineage>
        <taxon>Eukaryota</taxon>
        <taxon>Fungi</taxon>
        <taxon>Dikarya</taxon>
        <taxon>Ascomycota</taxon>
        <taxon>Saccharomycotina</taxon>
        <taxon>Saccharomycetes</taxon>
        <taxon>Saccharomycetales</taxon>
        <taxon>Saccharomycetaceae</taxon>
        <taxon>Kluyveromyces</taxon>
    </lineage>
</organism>
<dbReference type="GO" id="GO:0005634">
    <property type="term" value="C:nucleus"/>
    <property type="evidence" value="ECO:0007669"/>
    <property type="project" value="TreeGrafter"/>
</dbReference>
<dbReference type="InterPro" id="IPR027417">
    <property type="entry name" value="P-loop_NTPase"/>
</dbReference>
<reference evidence="2 3" key="1">
    <citation type="submission" date="2014-03" db="EMBL/GenBank/DDBJ databases">
        <title>The genome of Kluyveromyces dobzhanskii.</title>
        <authorList>
            <person name="Nystedt B."/>
            <person name="Astrom S."/>
        </authorList>
    </citation>
    <scope>NUCLEOTIDE SEQUENCE [LARGE SCALE GENOMIC DNA]</scope>
    <source>
        <strain evidence="2 3">CBS 2104</strain>
    </source>
</reference>
<dbReference type="GO" id="GO:0005524">
    <property type="term" value="F:ATP binding"/>
    <property type="evidence" value="ECO:0007669"/>
    <property type="project" value="InterPro"/>
</dbReference>
<dbReference type="SUPFAM" id="SSF52540">
    <property type="entry name" value="P-loop containing nucleoside triphosphate hydrolases"/>
    <property type="match status" value="1"/>
</dbReference>
<dbReference type="InterPro" id="IPR003959">
    <property type="entry name" value="ATPase_AAA_core"/>
</dbReference>
<dbReference type="OrthoDB" id="10064318at2759"/>
<dbReference type="Pfam" id="PF00004">
    <property type="entry name" value="AAA"/>
    <property type="match status" value="1"/>
</dbReference>
<feature type="domain" description="ATPase AAA-type core" evidence="1">
    <location>
        <begin position="316"/>
        <end position="385"/>
    </location>
</feature>
<gene>
    <name evidence="2" type="ORF">KLDO_g2518</name>
</gene>
<dbReference type="PANTHER" id="PTHR23389">
    <property type="entry name" value="CHROMOSOME TRANSMISSION FIDELITY FACTOR 18"/>
    <property type="match status" value="1"/>
</dbReference>
<dbReference type="Proteomes" id="UP000031516">
    <property type="component" value="Unassembled WGS sequence"/>
</dbReference>
<keyword evidence="3" id="KW-1185">Reference proteome</keyword>
<proteinExistence type="predicted"/>
<dbReference type="PANTHER" id="PTHR23389:SF11">
    <property type="entry name" value="TELOMERE LENGTH REGULATION PROTEIN ELG1"/>
    <property type="match status" value="1"/>
</dbReference>
<dbReference type="GO" id="GO:0016887">
    <property type="term" value="F:ATP hydrolysis activity"/>
    <property type="evidence" value="ECO:0007669"/>
    <property type="project" value="InterPro"/>
</dbReference>
<accession>A0A0A8L7W0</accession>
<name>A0A0A8L7W0_9SACH</name>
<dbReference type="EMBL" id="CCBQ010000037">
    <property type="protein sequence ID" value="CDO94244.1"/>
    <property type="molecule type" value="Genomic_DNA"/>
</dbReference>
<evidence type="ECO:0000259" key="1">
    <source>
        <dbReference type="Pfam" id="PF00004"/>
    </source>
</evidence>